<keyword evidence="2" id="KW-0496">Mitochondrion</keyword>
<organism evidence="2">
    <name type="scientific">Ampithoe lacertosa</name>
    <dbReference type="NCBI Taxonomy" id="429030"/>
    <lineage>
        <taxon>Eukaryota</taxon>
        <taxon>Metazoa</taxon>
        <taxon>Ecdysozoa</taxon>
        <taxon>Arthropoda</taxon>
        <taxon>Crustacea</taxon>
        <taxon>Multicrustacea</taxon>
        <taxon>Malacostraca</taxon>
        <taxon>Eumalacostraca</taxon>
        <taxon>Peracarida</taxon>
        <taxon>Amphipoda</taxon>
        <taxon>Senticaudata</taxon>
        <taxon>Corophiida</taxon>
        <taxon>Corophiidira</taxon>
        <taxon>Corophioidea</taxon>
        <taxon>Ampithoidae</taxon>
        <taxon>Ampithoe</taxon>
    </lineage>
</organism>
<dbReference type="RefSeq" id="YP_009710402.1">
    <property type="nucleotide sequence ID" value="NC_045187.1"/>
</dbReference>
<accession>A0A5P9W7U5</accession>
<proteinExistence type="predicted"/>
<feature type="transmembrane region" description="Helical" evidence="1">
    <location>
        <begin position="28"/>
        <end position="46"/>
    </location>
</feature>
<keyword evidence="1" id="KW-1133">Transmembrane helix</keyword>
<keyword evidence="1" id="KW-0472">Membrane</keyword>
<dbReference type="CTD" id="4539"/>
<gene>
    <name evidence="2" type="primary">ND4L</name>
</gene>
<protein>
    <submittedName>
        <fullName evidence="2">NADH dehydrogenase subunit 4L</fullName>
    </submittedName>
</protein>
<dbReference type="Gene3D" id="1.10.287.3510">
    <property type="match status" value="1"/>
</dbReference>
<geneLocation type="mitochondrion" evidence="2"/>
<keyword evidence="1" id="KW-0812">Transmembrane</keyword>
<name>A0A5P9W7U5_9CRUS</name>
<reference evidence="2" key="1">
    <citation type="journal article" date="2019" name="Mitochondrial DNA Part B Resour">
        <title>The complete mitochondrial genome of Ampithoe lacertosa Spence Bate, 1858 (Crustacea: Amphipoda: Ampithoidae).</title>
        <authorList>
            <person name="Lee S.-H."/>
            <person name="Lee S.-H."/>
            <person name="Lim B.-J."/>
            <person name="Kim M.K."/>
            <person name="Shin M.-H."/>
        </authorList>
    </citation>
    <scope>NUCLEOTIDE SEQUENCE</scope>
</reference>
<dbReference type="EMBL" id="MK215645">
    <property type="protein sequence ID" value="QFX74904.1"/>
    <property type="molecule type" value="Genomic_DNA"/>
</dbReference>
<dbReference type="AlphaFoldDB" id="A0A5P9W7U5"/>
<evidence type="ECO:0000313" key="2">
    <source>
        <dbReference type="EMBL" id="QFX74904.1"/>
    </source>
</evidence>
<evidence type="ECO:0000256" key="1">
    <source>
        <dbReference type="SAM" id="Phobius"/>
    </source>
</evidence>
<feature type="transmembrane region" description="Helical" evidence="1">
    <location>
        <begin position="58"/>
        <end position="84"/>
    </location>
</feature>
<sequence length="97" mass="11381">MTFFLMLVFFFIIPMCLLKFMLNFNHLLISLLVLEFLSLSFFFGLSSSFHYLNLESVFLLYFLVMVVCEGVLGLCILVLMSFSYGVDYMFTYNKLLC</sequence>
<dbReference type="GeneID" id="42437207"/>